<feature type="domain" description="ARID" evidence="7">
    <location>
        <begin position="538"/>
        <end position="638"/>
    </location>
</feature>
<dbReference type="EMBL" id="JALJOT010000001">
    <property type="protein sequence ID" value="KAK9918563.1"/>
    <property type="molecule type" value="Genomic_DNA"/>
</dbReference>
<dbReference type="InterPro" id="IPR042293">
    <property type="entry name" value="ARID4"/>
</dbReference>
<dbReference type="InterPro" id="IPR036431">
    <property type="entry name" value="ARID_dom_sf"/>
</dbReference>
<organism evidence="8 9">
    <name type="scientific">Coccomyxa subellipsoidea</name>
    <dbReference type="NCBI Taxonomy" id="248742"/>
    <lineage>
        <taxon>Eukaryota</taxon>
        <taxon>Viridiplantae</taxon>
        <taxon>Chlorophyta</taxon>
        <taxon>core chlorophytes</taxon>
        <taxon>Trebouxiophyceae</taxon>
        <taxon>Trebouxiophyceae incertae sedis</taxon>
        <taxon>Coccomyxaceae</taxon>
        <taxon>Coccomyxa</taxon>
    </lineage>
</organism>
<dbReference type="SMART" id="SM00501">
    <property type="entry name" value="BRIGHT"/>
    <property type="match status" value="1"/>
</dbReference>
<dbReference type="InterPro" id="IPR013083">
    <property type="entry name" value="Znf_RING/FYVE/PHD"/>
</dbReference>
<reference evidence="8 9" key="1">
    <citation type="journal article" date="2024" name="Nat. Commun.">
        <title>Phylogenomics reveals the evolutionary origins of lichenization in chlorophyte algae.</title>
        <authorList>
            <person name="Puginier C."/>
            <person name="Libourel C."/>
            <person name="Otte J."/>
            <person name="Skaloud P."/>
            <person name="Haon M."/>
            <person name="Grisel S."/>
            <person name="Petersen M."/>
            <person name="Berrin J.G."/>
            <person name="Delaux P.M."/>
            <person name="Dal Grande F."/>
            <person name="Keller J."/>
        </authorList>
    </citation>
    <scope>NUCLEOTIDE SEQUENCE [LARGE SCALE GENOMIC DNA]</scope>
    <source>
        <strain evidence="8 9">SAG 216-7</strain>
    </source>
</reference>
<keyword evidence="3" id="KW-0862">Zinc</keyword>
<dbReference type="Gene3D" id="1.10.150.60">
    <property type="entry name" value="ARID DNA-binding domain"/>
    <property type="match status" value="1"/>
</dbReference>
<keyword evidence="2 4" id="KW-0863">Zinc-finger</keyword>
<evidence type="ECO:0000256" key="3">
    <source>
        <dbReference type="ARBA" id="ARBA00022833"/>
    </source>
</evidence>
<dbReference type="PROSITE" id="PS51011">
    <property type="entry name" value="ARID"/>
    <property type="match status" value="1"/>
</dbReference>
<dbReference type="InterPro" id="IPR001606">
    <property type="entry name" value="ARID_dom"/>
</dbReference>
<dbReference type="CDD" id="cd16100">
    <property type="entry name" value="ARID"/>
    <property type="match status" value="1"/>
</dbReference>
<dbReference type="Pfam" id="PF01388">
    <property type="entry name" value="ARID"/>
    <property type="match status" value="1"/>
</dbReference>
<dbReference type="Gene3D" id="3.30.40.10">
    <property type="entry name" value="Zinc/RING finger domain, C3HC4 (zinc finger)"/>
    <property type="match status" value="1"/>
</dbReference>
<feature type="compositionally biased region" description="Basic and acidic residues" evidence="5">
    <location>
        <begin position="477"/>
        <end position="486"/>
    </location>
</feature>
<dbReference type="Proteomes" id="UP001491310">
    <property type="component" value="Unassembled WGS sequence"/>
</dbReference>
<evidence type="ECO:0000313" key="9">
    <source>
        <dbReference type="Proteomes" id="UP001491310"/>
    </source>
</evidence>
<dbReference type="SMART" id="SM00249">
    <property type="entry name" value="PHD"/>
    <property type="match status" value="1"/>
</dbReference>
<name>A0ABR2Z3M1_9CHLO</name>
<gene>
    <name evidence="8" type="ORF">WJX75_004986</name>
</gene>
<evidence type="ECO:0008006" key="10">
    <source>
        <dbReference type="Google" id="ProtNLM"/>
    </source>
</evidence>
<evidence type="ECO:0000313" key="8">
    <source>
        <dbReference type="EMBL" id="KAK9918563.1"/>
    </source>
</evidence>
<evidence type="ECO:0000256" key="1">
    <source>
        <dbReference type="ARBA" id="ARBA00022723"/>
    </source>
</evidence>
<protein>
    <recommendedName>
        <fullName evidence="10">ARID domain-containing protein</fullName>
    </recommendedName>
</protein>
<evidence type="ECO:0000256" key="4">
    <source>
        <dbReference type="PROSITE-ProRule" id="PRU00146"/>
    </source>
</evidence>
<accession>A0ABR2Z3M1</accession>
<dbReference type="InterPro" id="IPR019787">
    <property type="entry name" value="Znf_PHD-finger"/>
</dbReference>
<dbReference type="PANTHER" id="PTHR46694">
    <property type="entry name" value="AT-RICH INTERACTIVE DOMAIN-CONTAINING PROTEIN 4"/>
    <property type="match status" value="1"/>
</dbReference>
<dbReference type="SUPFAM" id="SSF46774">
    <property type="entry name" value="ARID-like"/>
    <property type="match status" value="1"/>
</dbReference>
<dbReference type="PANTHER" id="PTHR46694:SF1">
    <property type="entry name" value="AT-RICH INTERACTIVE DOMAIN-CONTAINING PROTEIN 4"/>
    <property type="match status" value="1"/>
</dbReference>
<keyword evidence="9" id="KW-1185">Reference proteome</keyword>
<dbReference type="PROSITE" id="PS01359">
    <property type="entry name" value="ZF_PHD_1"/>
    <property type="match status" value="1"/>
</dbReference>
<dbReference type="SMART" id="SM01014">
    <property type="entry name" value="ARID"/>
    <property type="match status" value="1"/>
</dbReference>
<dbReference type="SUPFAM" id="SSF57903">
    <property type="entry name" value="FYVE/PHD zinc finger"/>
    <property type="match status" value="1"/>
</dbReference>
<comment type="caution">
    <text evidence="8">The sequence shown here is derived from an EMBL/GenBank/DDBJ whole genome shotgun (WGS) entry which is preliminary data.</text>
</comment>
<evidence type="ECO:0000259" key="6">
    <source>
        <dbReference type="PROSITE" id="PS50016"/>
    </source>
</evidence>
<evidence type="ECO:0000256" key="2">
    <source>
        <dbReference type="ARBA" id="ARBA00022771"/>
    </source>
</evidence>
<feature type="domain" description="PHD-type" evidence="6">
    <location>
        <begin position="643"/>
        <end position="701"/>
    </location>
</feature>
<dbReference type="PROSITE" id="PS50016">
    <property type="entry name" value="ZF_PHD_2"/>
    <property type="match status" value="1"/>
</dbReference>
<evidence type="ECO:0000259" key="7">
    <source>
        <dbReference type="PROSITE" id="PS51011"/>
    </source>
</evidence>
<feature type="compositionally biased region" description="Low complexity" evidence="5">
    <location>
        <begin position="448"/>
        <end position="469"/>
    </location>
</feature>
<dbReference type="CDD" id="cd15615">
    <property type="entry name" value="PHD_ARID4_like"/>
    <property type="match status" value="1"/>
</dbReference>
<feature type="region of interest" description="Disordered" evidence="5">
    <location>
        <begin position="448"/>
        <end position="535"/>
    </location>
</feature>
<evidence type="ECO:0000256" key="5">
    <source>
        <dbReference type="SAM" id="MobiDB-lite"/>
    </source>
</evidence>
<dbReference type="InterPro" id="IPR011011">
    <property type="entry name" value="Znf_FYVE_PHD"/>
</dbReference>
<sequence>MASRPSKWRILAVFGGLDLDAIEDVKEPTCGAMQEFTDLAGSSAELLMLRDKTLDEVAKQLTVWRPNLVYFSSGASPVTEAGHRTLTNLLFKAANGPETAVDPQDLAAILDGQEIDAVYFDGFATAAHAEALREQGVAHVVYWDKTLTPCPKALHVTQFSHAFFATLRNKSATVPEAFALALHSGHAHCGSNPGPMLRPSWLPELVSDFEPLLPSIDSVPLPVVTGADFKNGVAAAVPGWENVRLLAPHAELRLLVCGQSTIIDSHRLSYLGEALRALLVLEVRQLSLYSHSPCERTPAHLPTNATATRCSLRSASNAHATVVLGGPPQVLEHDSLVEYALRQTLVADSLSLQFRLPPPGIPAPVARRSAAIANGTDVVDALVVTSVWAVHLLRTLSQYTSFRGLVALGFGGVGSARVAGFNSTDAARYTALTSAYDTTEALRAAGNLPAALPGGKPGDGPSAPSGPASYPTMLAPKHPDQRKEADAGAQAQPANGHAVQANEEASQEDGAGAAKRRKLAAAATPTPVWKSQRPRMKECSEAQFMEDLCAFHRERNGKNVTPETFPDAILNGSRLDLYRLYKEVTTRGGIKVGNGINWKGQVFPKMNNFTAHNRMTGVGNALKRHYTMYLQEYEQAHPEDVIQETCAICGGTDEAATDWVSCDSCNNWVHFSCDGRSHLGTFKDYAKGNGATYNCVNCSNAKRA</sequence>
<dbReference type="InterPro" id="IPR019786">
    <property type="entry name" value="Zinc_finger_PHD-type_CS"/>
</dbReference>
<keyword evidence="1" id="KW-0479">Metal-binding</keyword>
<proteinExistence type="predicted"/>
<dbReference type="InterPro" id="IPR001965">
    <property type="entry name" value="Znf_PHD"/>
</dbReference>